<evidence type="ECO:0000256" key="5">
    <source>
        <dbReference type="ARBA" id="ARBA00022729"/>
    </source>
</evidence>
<evidence type="ECO:0000256" key="2">
    <source>
        <dbReference type="ARBA" id="ARBA00005292"/>
    </source>
</evidence>
<evidence type="ECO:0000256" key="7">
    <source>
        <dbReference type="SAM" id="SignalP"/>
    </source>
</evidence>
<evidence type="ECO:0008006" key="10">
    <source>
        <dbReference type="Google" id="ProtNLM"/>
    </source>
</evidence>
<name>A0ABD0X6J2_UMBPY</name>
<evidence type="ECO:0000313" key="9">
    <source>
        <dbReference type="Proteomes" id="UP001557470"/>
    </source>
</evidence>
<comment type="subcellular location">
    <subcellularLocation>
        <location evidence="1">Secreted</location>
    </subcellularLocation>
</comment>
<gene>
    <name evidence="8" type="ORF">UPYG_G00108380</name>
</gene>
<feature type="signal peptide" evidence="7">
    <location>
        <begin position="1"/>
        <end position="20"/>
    </location>
</feature>
<accession>A0ABD0X6J2</accession>
<dbReference type="Proteomes" id="UP001557470">
    <property type="component" value="Unassembled WGS sequence"/>
</dbReference>
<protein>
    <recommendedName>
        <fullName evidence="10">Neuropeptide B</fullName>
    </recommendedName>
</protein>
<sequence>MEKSFKLALVVVVISMLVSCNPTEAWYKQVAGPSYYSVGRASGLLSGIRRSPYVRSSETESLTDSGQSPVNSILSEPSSRHNSVLKSMPVCIKDITPNLQSCELVVHDGASMFQCKADVFVSLDSLDCDGA</sequence>
<evidence type="ECO:0000256" key="4">
    <source>
        <dbReference type="ARBA" id="ARBA00022685"/>
    </source>
</evidence>
<organism evidence="8 9">
    <name type="scientific">Umbra pygmaea</name>
    <name type="common">Eastern mudminnow</name>
    <dbReference type="NCBI Taxonomy" id="75934"/>
    <lineage>
        <taxon>Eukaryota</taxon>
        <taxon>Metazoa</taxon>
        <taxon>Chordata</taxon>
        <taxon>Craniata</taxon>
        <taxon>Vertebrata</taxon>
        <taxon>Euteleostomi</taxon>
        <taxon>Actinopterygii</taxon>
        <taxon>Neopterygii</taxon>
        <taxon>Teleostei</taxon>
        <taxon>Protacanthopterygii</taxon>
        <taxon>Esociformes</taxon>
        <taxon>Umbridae</taxon>
        <taxon>Umbra</taxon>
    </lineage>
</organism>
<evidence type="ECO:0000256" key="6">
    <source>
        <dbReference type="SAM" id="MobiDB-lite"/>
    </source>
</evidence>
<keyword evidence="9" id="KW-1185">Reference proteome</keyword>
<dbReference type="InterPro" id="IPR013298">
    <property type="entry name" value="Neuropept_B_pre"/>
</dbReference>
<dbReference type="Pfam" id="PF15180">
    <property type="entry name" value="NPBW"/>
    <property type="match status" value="1"/>
</dbReference>
<keyword evidence="5 7" id="KW-0732">Signal</keyword>
<reference evidence="8 9" key="1">
    <citation type="submission" date="2024-06" db="EMBL/GenBank/DDBJ databases">
        <authorList>
            <person name="Pan Q."/>
            <person name="Wen M."/>
            <person name="Jouanno E."/>
            <person name="Zahm M."/>
            <person name="Klopp C."/>
            <person name="Cabau C."/>
            <person name="Louis A."/>
            <person name="Berthelot C."/>
            <person name="Parey E."/>
            <person name="Roest Crollius H."/>
            <person name="Montfort J."/>
            <person name="Robinson-Rechavi M."/>
            <person name="Bouchez O."/>
            <person name="Lampietro C."/>
            <person name="Lopez Roques C."/>
            <person name="Donnadieu C."/>
            <person name="Postlethwait J."/>
            <person name="Bobe J."/>
            <person name="Verreycken H."/>
            <person name="Guiguen Y."/>
        </authorList>
    </citation>
    <scope>NUCLEOTIDE SEQUENCE [LARGE SCALE GENOMIC DNA]</scope>
    <source>
        <strain evidence="8">Up_M1</strain>
        <tissue evidence="8">Testis</tissue>
    </source>
</reference>
<dbReference type="PANTHER" id="PTHR28553">
    <property type="entry name" value="NEUROPEPTIDE B"/>
    <property type="match status" value="1"/>
</dbReference>
<proteinExistence type="inferred from homology"/>
<comment type="similarity">
    <text evidence="2">Belongs to the neuropeptide B/W family.</text>
</comment>
<dbReference type="AlphaFoldDB" id="A0ABD0X6J2"/>
<dbReference type="PANTHER" id="PTHR28553:SF1">
    <property type="entry name" value="NEUROPEPTIDE B"/>
    <property type="match status" value="1"/>
</dbReference>
<evidence type="ECO:0000313" key="8">
    <source>
        <dbReference type="EMBL" id="KAL0993467.1"/>
    </source>
</evidence>
<dbReference type="GO" id="GO:0005576">
    <property type="term" value="C:extracellular region"/>
    <property type="evidence" value="ECO:0007669"/>
    <property type="project" value="UniProtKB-SubCell"/>
</dbReference>
<dbReference type="PROSITE" id="PS51257">
    <property type="entry name" value="PROKAR_LIPOPROTEIN"/>
    <property type="match status" value="1"/>
</dbReference>
<feature type="region of interest" description="Disordered" evidence="6">
    <location>
        <begin position="54"/>
        <end position="78"/>
    </location>
</feature>
<evidence type="ECO:0000256" key="1">
    <source>
        <dbReference type="ARBA" id="ARBA00004613"/>
    </source>
</evidence>
<keyword evidence="3" id="KW-0964">Secreted</keyword>
<dbReference type="InterPro" id="IPR013297">
    <property type="entry name" value="Neuropept_BW_pre"/>
</dbReference>
<keyword evidence="4" id="KW-0165">Cleavage on pair of basic residues</keyword>
<dbReference type="PRINTS" id="PR01888">
    <property type="entry name" value="NROPEPTIDEBW"/>
</dbReference>
<evidence type="ECO:0000256" key="3">
    <source>
        <dbReference type="ARBA" id="ARBA00022525"/>
    </source>
</evidence>
<comment type="caution">
    <text evidence="8">The sequence shown here is derived from an EMBL/GenBank/DDBJ whole genome shotgun (WGS) entry which is preliminary data.</text>
</comment>
<dbReference type="EMBL" id="JAGEUA010000003">
    <property type="protein sequence ID" value="KAL0993467.1"/>
    <property type="molecule type" value="Genomic_DNA"/>
</dbReference>
<feature type="chain" id="PRO_5044831904" description="Neuropeptide B" evidence="7">
    <location>
        <begin position="21"/>
        <end position="131"/>
    </location>
</feature>
<dbReference type="PRINTS" id="PR01889">
    <property type="entry name" value="PPNRPEPTIDEB"/>
</dbReference>